<evidence type="ECO:0000313" key="3">
    <source>
        <dbReference type="Proteomes" id="UP000605986"/>
    </source>
</evidence>
<keyword evidence="3" id="KW-1185">Reference proteome</keyword>
<accession>A0A8H4KHZ1</accession>
<dbReference type="PANTHER" id="PTHR13847:SF213">
    <property type="entry name" value="DEPENDENT OXIDOREDUCTASE, PUTATIVE-RELATED"/>
    <property type="match status" value="1"/>
</dbReference>
<dbReference type="EMBL" id="JAADJG010000249">
    <property type="protein sequence ID" value="KAF4450485.1"/>
    <property type="molecule type" value="Genomic_DNA"/>
</dbReference>
<dbReference type="PANTHER" id="PTHR13847">
    <property type="entry name" value="SARCOSINE DEHYDROGENASE-RELATED"/>
    <property type="match status" value="1"/>
</dbReference>
<feature type="domain" description="FAD dependent oxidoreductase" evidence="1">
    <location>
        <begin position="46"/>
        <end position="435"/>
    </location>
</feature>
<dbReference type="Proteomes" id="UP000605986">
    <property type="component" value="Unassembled WGS sequence"/>
</dbReference>
<proteinExistence type="predicted"/>
<comment type="caution">
    <text evidence="2">The sequence shown here is derived from an EMBL/GenBank/DDBJ whole genome shotgun (WGS) entry which is preliminary data.</text>
</comment>
<organism evidence="2 3">
    <name type="scientific">Fusarium austroafricanum</name>
    <dbReference type="NCBI Taxonomy" id="2364996"/>
    <lineage>
        <taxon>Eukaryota</taxon>
        <taxon>Fungi</taxon>
        <taxon>Dikarya</taxon>
        <taxon>Ascomycota</taxon>
        <taxon>Pezizomycotina</taxon>
        <taxon>Sordariomycetes</taxon>
        <taxon>Hypocreomycetidae</taxon>
        <taxon>Hypocreales</taxon>
        <taxon>Nectriaceae</taxon>
        <taxon>Fusarium</taxon>
        <taxon>Fusarium concolor species complex</taxon>
    </lineage>
</organism>
<gene>
    <name evidence="2" type="ORF">F53441_6396</name>
</gene>
<dbReference type="AlphaFoldDB" id="A0A8H4KHZ1"/>
<dbReference type="InterPro" id="IPR006076">
    <property type="entry name" value="FAD-dep_OxRdtase"/>
</dbReference>
<dbReference type="Gene3D" id="3.30.9.10">
    <property type="entry name" value="D-Amino Acid Oxidase, subunit A, domain 2"/>
    <property type="match status" value="1"/>
</dbReference>
<dbReference type="InterPro" id="IPR036188">
    <property type="entry name" value="FAD/NAD-bd_sf"/>
</dbReference>
<dbReference type="GO" id="GO:0005737">
    <property type="term" value="C:cytoplasm"/>
    <property type="evidence" value="ECO:0007669"/>
    <property type="project" value="TreeGrafter"/>
</dbReference>
<reference evidence="2" key="1">
    <citation type="submission" date="2020-01" db="EMBL/GenBank/DDBJ databases">
        <title>Identification and distribution of gene clusters putatively required for synthesis of sphingolipid metabolism inhibitors in phylogenetically diverse species of the filamentous fungus Fusarium.</title>
        <authorList>
            <person name="Kim H.-S."/>
            <person name="Busman M."/>
            <person name="Brown D.W."/>
            <person name="Divon H."/>
            <person name="Uhlig S."/>
            <person name="Proctor R.H."/>
        </authorList>
    </citation>
    <scope>NUCLEOTIDE SEQUENCE</scope>
    <source>
        <strain evidence="2">NRRL 53441</strain>
    </source>
</reference>
<evidence type="ECO:0000259" key="1">
    <source>
        <dbReference type="Pfam" id="PF01266"/>
    </source>
</evidence>
<evidence type="ECO:0000313" key="2">
    <source>
        <dbReference type="EMBL" id="KAF4450485.1"/>
    </source>
</evidence>
<protein>
    <submittedName>
        <fullName evidence="2">FAD dependent oxidoreductase</fullName>
    </submittedName>
</protein>
<dbReference type="Pfam" id="PF01266">
    <property type="entry name" value="DAO"/>
    <property type="match status" value="1"/>
</dbReference>
<dbReference type="SUPFAM" id="SSF51905">
    <property type="entry name" value="FAD/NAD(P)-binding domain"/>
    <property type="match status" value="1"/>
</dbReference>
<dbReference type="Gene3D" id="3.50.50.60">
    <property type="entry name" value="FAD/NAD(P)-binding domain"/>
    <property type="match status" value="1"/>
</dbReference>
<dbReference type="OrthoDB" id="429143at2759"/>
<sequence>MIAQVIEGYITQDPGLPRQNPTSSYWQHIPHKLADTKSPSLPLTTDVAVIGSGITGVSVTKTLLDNHEDLKVVVFEARSLCSGATGRNGGQLATNAGEIYAEYKERFGSDLAGEIASFTFKTCERMKEVIAEYAPEESEYRDVTKVRTFLDEETFSAMKSSIHQMEEDHPHLRGIYNIVDKETVLKEHGVHGATGGVTLPAGVLWPYRVVTKVFEALLAKYPDRLNIETNTPVTSIECVDGAYIIKTPRGQTQARHVIHCTNGYASHLIPQLRGLLFPLRGTMTVQDLGPGVPNNGAKDSFAFHYVPEFDEETETLADGLWYLTQNAKSGYYFIGGEKATMEQNLTADDTAFSEVCVDHLQKILPKFFNYTDVKKDPLISAWSGIMGFTQDGAPYVGRLPSETTGRSGTNEWIASGFNGYGMPYCWLAGEAVAKLVLEQKIGDGLPKAFWVSDERLLPERITKMAEAIASLSLPPPENLKSKVFYDDQGEKPCGTSQICCGPRTCWKQIFGC</sequence>
<name>A0A8H4KHZ1_9HYPO</name>